<organism evidence="2 3">
    <name type="scientific">Trichonephila inaurata madagascariensis</name>
    <dbReference type="NCBI Taxonomy" id="2747483"/>
    <lineage>
        <taxon>Eukaryota</taxon>
        <taxon>Metazoa</taxon>
        <taxon>Ecdysozoa</taxon>
        <taxon>Arthropoda</taxon>
        <taxon>Chelicerata</taxon>
        <taxon>Arachnida</taxon>
        <taxon>Araneae</taxon>
        <taxon>Araneomorphae</taxon>
        <taxon>Entelegynae</taxon>
        <taxon>Araneoidea</taxon>
        <taxon>Nephilidae</taxon>
        <taxon>Trichonephila</taxon>
        <taxon>Trichonephila inaurata</taxon>
    </lineage>
</organism>
<evidence type="ECO:0000313" key="2">
    <source>
        <dbReference type="EMBL" id="GFY78613.1"/>
    </source>
</evidence>
<reference evidence="2" key="1">
    <citation type="submission" date="2020-08" db="EMBL/GenBank/DDBJ databases">
        <title>Multicomponent nature underlies the extraordinary mechanical properties of spider dragline silk.</title>
        <authorList>
            <person name="Kono N."/>
            <person name="Nakamura H."/>
            <person name="Mori M."/>
            <person name="Yoshida Y."/>
            <person name="Ohtoshi R."/>
            <person name="Malay A.D."/>
            <person name="Moran D.A.P."/>
            <person name="Tomita M."/>
            <person name="Numata K."/>
            <person name="Arakawa K."/>
        </authorList>
    </citation>
    <scope>NUCLEOTIDE SEQUENCE</scope>
</reference>
<name>A0A8X6YWW6_9ARAC</name>
<feature type="non-terminal residue" evidence="2">
    <location>
        <position position="15"/>
    </location>
</feature>
<sequence length="15" mass="1778">MVLLISMWTHLHLLA</sequence>
<proteinExistence type="predicted"/>
<protein>
    <submittedName>
        <fullName evidence="2">RNase H domain-containing protein</fullName>
    </submittedName>
</protein>
<keyword evidence="3" id="KW-1185">Reference proteome</keyword>
<dbReference type="EMBL" id="BMAV01026972">
    <property type="protein sequence ID" value="GFS54940.1"/>
    <property type="molecule type" value="Genomic_DNA"/>
</dbReference>
<evidence type="ECO:0000313" key="3">
    <source>
        <dbReference type="Proteomes" id="UP000886998"/>
    </source>
</evidence>
<dbReference type="OrthoDB" id="6435347at2759"/>
<accession>A0A8X6YWW6</accession>
<evidence type="ECO:0000313" key="1">
    <source>
        <dbReference type="EMBL" id="GFS54940.1"/>
    </source>
</evidence>
<gene>
    <name evidence="2" type="primary">NCL1_07822</name>
    <name evidence="1" type="ORF">TNIN_319011</name>
    <name evidence="2" type="ORF">TNIN_340401</name>
</gene>
<comment type="caution">
    <text evidence="2">The sequence shown here is derived from an EMBL/GenBank/DDBJ whole genome shotgun (WGS) entry which is preliminary data.</text>
</comment>
<dbReference type="Proteomes" id="UP000886998">
    <property type="component" value="Unassembled WGS sequence"/>
</dbReference>
<dbReference type="EMBL" id="BMAV01023094">
    <property type="protein sequence ID" value="GFY78613.1"/>
    <property type="molecule type" value="Genomic_DNA"/>
</dbReference>